<proteinExistence type="predicted"/>
<dbReference type="EMBL" id="KX363887">
    <property type="protein sequence ID" value="ANQ90715.1"/>
    <property type="molecule type" value="Viral_cRNA"/>
</dbReference>
<accession>A0A219T3R7</accession>
<reference evidence="2" key="2">
    <citation type="journal article" date="2017" name="Viruses">
        <title>Variability of Emaravirus Species Associated with Sterility Mosaic Disease of Pigeonpea in India Provides Evidence of Segment Reassortment.</title>
        <authorList>
            <person name="Patil B.L.L."/>
            <person name="Dangwal M."/>
            <person name="Mishra R."/>
        </authorList>
    </citation>
    <scope>NUCLEOTIDE SEQUENCE</scope>
    <source>
        <strain evidence="2">Kalaburagi/Gulbarga</strain>
    </source>
</reference>
<keyword evidence="1" id="KW-0472">Membrane</keyword>
<gene>
    <name evidence="2" type="primary">GP</name>
</gene>
<sequence>MISKYMSVLNCVIALLIILAMASTMINSSKVTNVSDKCVCRPKILRFNKDYIACFESCEIKPITDYLFNTSCITLSGLTMAMCKDEKYIITKPTESIGENYTWILLLNKLWKIAMTIMVWLSLFFAKVPFMYTMQLISHLAVKFSKNKKRCKSCDRDYIISHIDCPPTSPMKRTDFNIVFYTITILFTMATFVNAGNPSFSDDNEYNYYAHGGQTEIQVLDKEHYKQDFSVNGYLYTFTIENSHLELKTTDLHEILGAKSHYINGLRWSCDGHEECNKIFKKELGRDVDFSIKKSSDGLSCLFTTATICGTCYTNFKPLGWLKTVVAVTPYIDILVKHGESEELIQIREFNEYIHKPYYVKPIPSVEISKTLFFTTGHDVYTGQFCTRPSIGCFGPNYKKDGLVISLRSPLVKDPMTHDREVILEHCDDPGNSDIESLEKTSYRHHNNSIIMPYSFGMISIGVPLKGKLVGDFCGMPVDVKTITVDGCYDCQSGFSIKVDMDIKSQCGQITCLIGRIKKSYYIDAGHKHIEINSFFDNQDIIIECNNYKKQFKLQKSTETSRYVHSNAVHGEAEFDFNIWDHLPNLLLDLKKMGLTILAVLIVIYMIYMTGKRYIMHVFDARRKYKYIRAKKDDNFRDEGSIFIGPPT</sequence>
<keyword evidence="1" id="KW-0812">Transmembrane</keyword>
<feature type="transmembrane region" description="Helical" evidence="1">
    <location>
        <begin position="117"/>
        <end position="142"/>
    </location>
</feature>
<reference evidence="2" key="1">
    <citation type="submission" date="2016-06" db="EMBL/GenBank/DDBJ databases">
        <authorList>
            <person name="Kjaerup R.B."/>
            <person name="Dalgaard T.S."/>
            <person name="Juul-Madsen H.R."/>
        </authorList>
    </citation>
    <scope>NUCLEOTIDE SEQUENCE</scope>
    <source>
        <strain evidence="2">Kalaburagi/Gulbarga</strain>
    </source>
</reference>
<evidence type="ECO:0000313" key="2">
    <source>
        <dbReference type="EMBL" id="ANQ90715.1"/>
    </source>
</evidence>
<keyword evidence="1" id="KW-1133">Transmembrane helix</keyword>
<organism evidence="2">
    <name type="scientific">Emaravirus cajani</name>
    <dbReference type="NCBI Taxonomy" id="1980429"/>
    <lineage>
        <taxon>Viruses</taxon>
        <taxon>Riboviria</taxon>
        <taxon>Orthornavirae</taxon>
        <taxon>Negarnaviricota</taxon>
        <taxon>Polyploviricotina</taxon>
        <taxon>Bunyaviricetes</taxon>
        <taxon>Elliovirales</taxon>
        <taxon>Fimoviridae</taxon>
        <taxon>Emaravirus</taxon>
    </lineage>
</organism>
<name>A0A219T3R7_9VIRU</name>
<feature type="transmembrane region" description="Helical" evidence="1">
    <location>
        <begin position="593"/>
        <end position="615"/>
    </location>
</feature>
<evidence type="ECO:0000256" key="1">
    <source>
        <dbReference type="SAM" id="Phobius"/>
    </source>
</evidence>
<protein>
    <submittedName>
        <fullName evidence="2">Putative glycoprotein</fullName>
    </submittedName>
</protein>
<feature type="transmembrane region" description="Helical" evidence="1">
    <location>
        <begin position="178"/>
        <end position="196"/>
    </location>
</feature>